<comment type="caution">
    <text evidence="1">The sequence shown here is derived from an EMBL/GenBank/DDBJ whole genome shotgun (WGS) entry which is preliminary data.</text>
</comment>
<dbReference type="EMBL" id="QTSX02000941">
    <property type="protein sequence ID" value="KAJ9083729.1"/>
    <property type="molecule type" value="Genomic_DNA"/>
</dbReference>
<name>A0ACC2UAA0_9FUNG</name>
<evidence type="ECO:0000313" key="2">
    <source>
        <dbReference type="Proteomes" id="UP001165960"/>
    </source>
</evidence>
<protein>
    <submittedName>
        <fullName evidence="1">Uncharacterized protein</fullName>
    </submittedName>
</protein>
<organism evidence="1 2">
    <name type="scientific">Entomophthora muscae</name>
    <dbReference type="NCBI Taxonomy" id="34485"/>
    <lineage>
        <taxon>Eukaryota</taxon>
        <taxon>Fungi</taxon>
        <taxon>Fungi incertae sedis</taxon>
        <taxon>Zoopagomycota</taxon>
        <taxon>Entomophthoromycotina</taxon>
        <taxon>Entomophthoromycetes</taxon>
        <taxon>Entomophthorales</taxon>
        <taxon>Entomophthoraceae</taxon>
        <taxon>Entomophthora</taxon>
    </lineage>
</organism>
<dbReference type="Proteomes" id="UP001165960">
    <property type="component" value="Unassembled WGS sequence"/>
</dbReference>
<sequence length="183" mass="21408">MNRISHKATGGGKVACSMRKCPQFNIAIRFVYVVRYIKGQHIKHPLYTARRETWLQHSSDKDEAVLSAELLSHAHTLGPKVIITESKLDQFKSFEGTFNGEVHAFVFHFRQDLLKNIKSDKKLFDKYLYYSNRKCCFSITQLTDLALLNHEHVDVGFEAIQKNAYVKKHPTIFKDYLEYFKYQ</sequence>
<reference evidence="1" key="1">
    <citation type="submission" date="2022-04" db="EMBL/GenBank/DDBJ databases">
        <title>Genome of the entomopathogenic fungus Entomophthora muscae.</title>
        <authorList>
            <person name="Elya C."/>
            <person name="Lovett B.R."/>
            <person name="Lee E."/>
            <person name="Macias A.M."/>
            <person name="Hajek A.E."/>
            <person name="De Bivort B.L."/>
            <person name="Kasson M.T."/>
            <person name="De Fine Licht H.H."/>
            <person name="Stajich J.E."/>
        </authorList>
    </citation>
    <scope>NUCLEOTIDE SEQUENCE</scope>
    <source>
        <strain evidence="1">Berkeley</strain>
    </source>
</reference>
<keyword evidence="2" id="KW-1185">Reference proteome</keyword>
<proteinExistence type="predicted"/>
<gene>
    <name evidence="1" type="ORF">DSO57_1031749</name>
</gene>
<evidence type="ECO:0000313" key="1">
    <source>
        <dbReference type="EMBL" id="KAJ9083729.1"/>
    </source>
</evidence>
<accession>A0ACC2UAA0</accession>